<dbReference type="GO" id="GO:0051260">
    <property type="term" value="P:protein homooligomerization"/>
    <property type="evidence" value="ECO:0000318"/>
    <property type="project" value="GO_Central"/>
</dbReference>
<dbReference type="GO" id="GO:0005525">
    <property type="term" value="F:GTP binding"/>
    <property type="evidence" value="ECO:0000318"/>
    <property type="project" value="GO_Central"/>
</dbReference>
<evidence type="ECO:0000256" key="11">
    <source>
        <dbReference type="PROSITE-ProRule" id="PRU01052"/>
    </source>
</evidence>
<proteinExistence type="inferred from homology"/>
<dbReference type="SUPFAM" id="SSF52540">
    <property type="entry name" value="P-loop containing nucleoside triphosphate hydrolases"/>
    <property type="match status" value="1"/>
</dbReference>
<feature type="transmembrane region" description="Helical" evidence="13">
    <location>
        <begin position="459"/>
        <end position="479"/>
    </location>
</feature>
<dbReference type="InParanoid" id="B3S6E0"/>
<comment type="catalytic activity">
    <reaction evidence="10">
        <text>GTP + H2O = GDP + phosphate + H(+)</text>
        <dbReference type="Rhea" id="RHEA:19669"/>
        <dbReference type="ChEBI" id="CHEBI:15377"/>
        <dbReference type="ChEBI" id="CHEBI:15378"/>
        <dbReference type="ChEBI" id="CHEBI:37565"/>
        <dbReference type="ChEBI" id="CHEBI:43474"/>
        <dbReference type="ChEBI" id="CHEBI:58189"/>
    </reaction>
    <physiologicalReaction direction="left-to-right" evidence="10">
        <dbReference type="Rhea" id="RHEA:19670"/>
    </physiologicalReaction>
</comment>
<evidence type="ECO:0000256" key="13">
    <source>
        <dbReference type="SAM" id="Phobius"/>
    </source>
</evidence>
<feature type="domain" description="GB1/RHD3-type G" evidence="14">
    <location>
        <begin position="71"/>
        <end position="319"/>
    </location>
</feature>
<comment type="similarity">
    <text evidence="11">Belongs to the TRAFAC class dynamin-like GTPase superfamily. GB1/RHD3 GTPase family.</text>
</comment>
<dbReference type="PhylomeDB" id="B3S6E0"/>
<dbReference type="eggNOG" id="KOG2037">
    <property type="taxonomic scope" value="Eukaryota"/>
</dbReference>
<name>B3S6E0_TRIAD</name>
<dbReference type="FunCoup" id="B3S6E0">
    <property type="interactions" value="2407"/>
</dbReference>
<feature type="compositionally biased region" description="Basic and acidic residues" evidence="12">
    <location>
        <begin position="1"/>
        <end position="12"/>
    </location>
</feature>
<dbReference type="OrthoDB" id="7788754at2759"/>
<comment type="subcellular location">
    <subcellularLocation>
        <location evidence="1">Endoplasmic reticulum membrane</location>
        <topology evidence="1">Multi-pass membrane protein</topology>
    </subcellularLocation>
</comment>
<dbReference type="Pfam" id="PF02841">
    <property type="entry name" value="GBP_C"/>
    <property type="match status" value="1"/>
</dbReference>
<keyword evidence="5" id="KW-0256">Endoplasmic reticulum</keyword>
<evidence type="ECO:0000259" key="14">
    <source>
        <dbReference type="PROSITE" id="PS51715"/>
    </source>
</evidence>
<dbReference type="CDD" id="cd01851">
    <property type="entry name" value="GBP"/>
    <property type="match status" value="1"/>
</dbReference>
<evidence type="ECO:0000256" key="8">
    <source>
        <dbReference type="ARBA" id="ARBA00023134"/>
    </source>
</evidence>
<feature type="region of interest" description="Disordered" evidence="12">
    <location>
        <begin position="1"/>
        <end position="39"/>
    </location>
</feature>
<dbReference type="InterPro" id="IPR003191">
    <property type="entry name" value="Guanylate-bd/ATL_C"/>
</dbReference>
<keyword evidence="8" id="KW-0342">GTP-binding</keyword>
<reference evidence="15 16" key="1">
    <citation type="journal article" date="2008" name="Nature">
        <title>The Trichoplax genome and the nature of placozoans.</title>
        <authorList>
            <person name="Srivastava M."/>
            <person name="Begovic E."/>
            <person name="Chapman J."/>
            <person name="Putnam N.H."/>
            <person name="Hellsten U."/>
            <person name="Kawashima T."/>
            <person name="Kuo A."/>
            <person name="Mitros T."/>
            <person name="Salamov A."/>
            <person name="Carpenter M.L."/>
            <person name="Signorovitch A.Y."/>
            <person name="Moreno M.A."/>
            <person name="Kamm K."/>
            <person name="Grimwood J."/>
            <person name="Schmutz J."/>
            <person name="Shapiro H."/>
            <person name="Grigoriev I.V."/>
            <person name="Buss L.W."/>
            <person name="Schierwater B."/>
            <person name="Dellaporta S.L."/>
            <person name="Rokhsar D.S."/>
        </authorList>
    </citation>
    <scope>NUCLEOTIDE SEQUENCE [LARGE SCALE GENOMIC DNA]</scope>
    <source>
        <strain evidence="15 16">Grell-BS-1999</strain>
    </source>
</reference>
<keyword evidence="4" id="KW-0378">Hydrolase</keyword>
<dbReference type="PANTHER" id="PTHR10751">
    <property type="entry name" value="GUANYLATE BINDING PROTEIN"/>
    <property type="match status" value="1"/>
</dbReference>
<protein>
    <recommendedName>
        <fullName evidence="14">GB1/RHD3-type G domain-containing protein</fullName>
    </recommendedName>
</protein>
<evidence type="ECO:0000256" key="7">
    <source>
        <dbReference type="ARBA" id="ARBA00022989"/>
    </source>
</evidence>
<evidence type="ECO:0000256" key="5">
    <source>
        <dbReference type="ARBA" id="ARBA00022824"/>
    </source>
</evidence>
<dbReference type="KEGG" id="tad:TRIADDRAFT_59772"/>
<dbReference type="InterPro" id="IPR027417">
    <property type="entry name" value="P-loop_NTPase"/>
</dbReference>
<evidence type="ECO:0000256" key="12">
    <source>
        <dbReference type="SAM" id="MobiDB-lite"/>
    </source>
</evidence>
<feature type="transmembrane region" description="Helical" evidence="13">
    <location>
        <begin position="486"/>
        <end position="504"/>
    </location>
</feature>
<dbReference type="FunFam" id="3.40.50.300:FF:004169">
    <property type="entry name" value="Atlastin 3"/>
    <property type="match status" value="1"/>
</dbReference>
<gene>
    <name evidence="15" type="ORF">TRIADDRAFT_59772</name>
</gene>
<feature type="compositionally biased region" description="Polar residues" evidence="12">
    <location>
        <begin position="13"/>
        <end position="23"/>
    </location>
</feature>
<sequence length="554" mass="63124">MVNESLESKENNDQAGKTVQINGNGHEKNHDAEDNGHHGKPVQIVISESEHSFRLNETALENILLQSDIQNKKVVVISVAGAYRKGKSFLLDFFLRYLERNNDKTTDDWLGKDDEVLTGFPWRGGSQRETTGILLWDKPFLCELPDGEEVVVLIMDTQGAFDKQSTIKDCAVIFALSTMISSVQIYNISQNIQEDHLQHLQIFTEYGRVALEDNNCKPFQVLQFLVRDWSYPYEYPYGEKGGADLLKERLEISPEQHEELRQLRQHIHSCYEQLNCFLMPHPGFVVSTNPNFKGRLSDIQPEFRDCVKSLVGSILAPENLIVKKISGCKLTCKDLLNYFKAYMEIYQGDGLPDPKSMFQATAEASNVTAYGKAKEYYSKEMDKICGPSSPFMKLEILKSKHEDIKVESIKQFKTVRKMGGDAYSQKYLEKLTKEIDEAFERYEVENESKNVLNIFRTPITLAVMMVVLYLLSGILEFAALRMLSNLVDLCTTLVFFAISLWSYIRYTGKYTAVGGKIDDVANAIWEQALESVMTFLAQKSTEALTKNIQTKKNQ</sequence>
<dbReference type="HOGENOM" id="CLU_021447_2_0_1"/>
<dbReference type="GeneID" id="6757104"/>
<dbReference type="AlphaFoldDB" id="B3S6E0"/>
<keyword evidence="6" id="KW-0460">Magnesium</keyword>
<dbReference type="FunFam" id="1.20.58.420:FF:000001">
    <property type="entry name" value="Atlastin-1 isoform 1"/>
    <property type="match status" value="1"/>
</dbReference>
<dbReference type="GO" id="GO:0003924">
    <property type="term" value="F:GTPase activity"/>
    <property type="evidence" value="ECO:0000318"/>
    <property type="project" value="GO_Central"/>
</dbReference>
<feature type="compositionally biased region" description="Basic and acidic residues" evidence="12">
    <location>
        <begin position="25"/>
        <end position="37"/>
    </location>
</feature>
<evidence type="ECO:0000256" key="9">
    <source>
        <dbReference type="ARBA" id="ARBA00023136"/>
    </source>
</evidence>
<dbReference type="OMA" id="GFIHNIW"/>
<dbReference type="EMBL" id="DS985252">
    <property type="protein sequence ID" value="EDV21604.1"/>
    <property type="molecule type" value="Genomic_DNA"/>
</dbReference>
<keyword evidence="3" id="KW-0547">Nucleotide-binding</keyword>
<keyword evidence="9 13" id="KW-0472">Membrane</keyword>
<evidence type="ECO:0000256" key="1">
    <source>
        <dbReference type="ARBA" id="ARBA00004477"/>
    </source>
</evidence>
<accession>B3S6E0</accession>
<organism evidence="15 16">
    <name type="scientific">Trichoplax adhaerens</name>
    <name type="common">Trichoplax reptans</name>
    <dbReference type="NCBI Taxonomy" id="10228"/>
    <lineage>
        <taxon>Eukaryota</taxon>
        <taxon>Metazoa</taxon>
        <taxon>Placozoa</taxon>
        <taxon>Uniplacotomia</taxon>
        <taxon>Trichoplacea</taxon>
        <taxon>Trichoplacidae</taxon>
        <taxon>Trichoplax</taxon>
    </lineage>
</organism>
<dbReference type="STRING" id="10228.B3S6E0"/>
<evidence type="ECO:0000256" key="3">
    <source>
        <dbReference type="ARBA" id="ARBA00022741"/>
    </source>
</evidence>
<dbReference type="PROSITE" id="PS51715">
    <property type="entry name" value="G_GB1_RHD3"/>
    <property type="match status" value="1"/>
</dbReference>
<dbReference type="InterPro" id="IPR015894">
    <property type="entry name" value="Guanylate-bd_N"/>
</dbReference>
<evidence type="ECO:0000313" key="15">
    <source>
        <dbReference type="EMBL" id="EDV21604.1"/>
    </source>
</evidence>
<dbReference type="FunFam" id="3.40.50.300:FF:003207">
    <property type="entry name" value="ATLastiN (Endoplasmic reticulum GTPase) related"/>
    <property type="match status" value="1"/>
</dbReference>
<evidence type="ECO:0000256" key="2">
    <source>
        <dbReference type="ARBA" id="ARBA00022692"/>
    </source>
</evidence>
<dbReference type="GO" id="GO:0007029">
    <property type="term" value="P:endoplasmic reticulum organization"/>
    <property type="evidence" value="ECO:0000318"/>
    <property type="project" value="GO_Central"/>
</dbReference>
<keyword evidence="7 13" id="KW-1133">Transmembrane helix</keyword>
<keyword evidence="2 13" id="KW-0812">Transmembrane</keyword>
<evidence type="ECO:0000313" key="16">
    <source>
        <dbReference type="Proteomes" id="UP000009022"/>
    </source>
</evidence>
<dbReference type="RefSeq" id="XP_002115752.1">
    <property type="nucleotide sequence ID" value="XM_002115716.1"/>
</dbReference>
<evidence type="ECO:0000256" key="4">
    <source>
        <dbReference type="ARBA" id="ARBA00022801"/>
    </source>
</evidence>
<dbReference type="Gene3D" id="1.20.58.420">
    <property type="entry name" value="AHSP"/>
    <property type="match status" value="1"/>
</dbReference>
<evidence type="ECO:0000256" key="6">
    <source>
        <dbReference type="ARBA" id="ARBA00022842"/>
    </source>
</evidence>
<dbReference type="SUPFAM" id="SSF48340">
    <property type="entry name" value="Interferon-induced guanylate-binding protein 1 (GBP1), C-terminal domain"/>
    <property type="match status" value="1"/>
</dbReference>
<dbReference type="InterPro" id="IPR030386">
    <property type="entry name" value="G_GB1_RHD3_dom"/>
</dbReference>
<keyword evidence="16" id="KW-1185">Reference proteome</keyword>
<evidence type="ECO:0000256" key="10">
    <source>
        <dbReference type="ARBA" id="ARBA00049117"/>
    </source>
</evidence>
<dbReference type="InterPro" id="IPR036543">
    <property type="entry name" value="Guanylate-bd_C_sf"/>
</dbReference>
<dbReference type="CTD" id="6757104"/>
<dbReference type="Pfam" id="PF02263">
    <property type="entry name" value="GBP"/>
    <property type="match status" value="1"/>
</dbReference>
<dbReference type="GO" id="GO:0005789">
    <property type="term" value="C:endoplasmic reticulum membrane"/>
    <property type="evidence" value="ECO:0007669"/>
    <property type="project" value="UniProtKB-SubCell"/>
</dbReference>
<dbReference type="Proteomes" id="UP000009022">
    <property type="component" value="Unassembled WGS sequence"/>
</dbReference>
<dbReference type="Gene3D" id="3.40.50.300">
    <property type="entry name" value="P-loop containing nucleotide triphosphate hydrolases"/>
    <property type="match status" value="1"/>
</dbReference>